<dbReference type="AlphaFoldDB" id="A0A8H6X824"/>
<accession>A0A8H6X824</accession>
<organism evidence="1 2">
    <name type="scientific">Mycena venus</name>
    <dbReference type="NCBI Taxonomy" id="2733690"/>
    <lineage>
        <taxon>Eukaryota</taxon>
        <taxon>Fungi</taxon>
        <taxon>Dikarya</taxon>
        <taxon>Basidiomycota</taxon>
        <taxon>Agaricomycotina</taxon>
        <taxon>Agaricomycetes</taxon>
        <taxon>Agaricomycetidae</taxon>
        <taxon>Agaricales</taxon>
        <taxon>Marasmiineae</taxon>
        <taxon>Mycenaceae</taxon>
        <taxon>Mycena</taxon>
    </lineage>
</organism>
<proteinExistence type="predicted"/>
<name>A0A8H6X824_9AGAR</name>
<dbReference type="EMBL" id="JACAZI010000023">
    <property type="protein sequence ID" value="KAF7336152.1"/>
    <property type="molecule type" value="Genomic_DNA"/>
</dbReference>
<reference evidence="1" key="1">
    <citation type="submission" date="2020-05" db="EMBL/GenBank/DDBJ databases">
        <title>Mycena genomes resolve the evolution of fungal bioluminescence.</title>
        <authorList>
            <person name="Tsai I.J."/>
        </authorList>
    </citation>
    <scope>NUCLEOTIDE SEQUENCE</scope>
    <source>
        <strain evidence="1">CCC161011</strain>
    </source>
</reference>
<dbReference type="Proteomes" id="UP000620124">
    <property type="component" value="Unassembled WGS sequence"/>
</dbReference>
<keyword evidence="2" id="KW-1185">Reference proteome</keyword>
<protein>
    <submittedName>
        <fullName evidence="1">Uncharacterized protein</fullName>
    </submittedName>
</protein>
<evidence type="ECO:0000313" key="2">
    <source>
        <dbReference type="Proteomes" id="UP000620124"/>
    </source>
</evidence>
<comment type="caution">
    <text evidence="1">The sequence shown here is derived from an EMBL/GenBank/DDBJ whole genome shotgun (WGS) entry which is preliminary data.</text>
</comment>
<sequence length="130" mass="14871">MREQGKIGFTKTAKQIVTGFQSLSGSIFLIADNLATNLLREVSFSARGIERRGRQRRNYPPKPSCFTTLMLFSTKSFPKSLWETPMMATHISAKSRMKLELGTFANCGKRRRTENPGNIARRRRELFEVI</sequence>
<gene>
    <name evidence="1" type="ORF">MVEN_02162600</name>
</gene>
<evidence type="ECO:0000313" key="1">
    <source>
        <dbReference type="EMBL" id="KAF7336152.1"/>
    </source>
</evidence>